<dbReference type="Gene3D" id="3.20.20.70">
    <property type="entry name" value="Aldolase class I"/>
    <property type="match status" value="1"/>
</dbReference>
<dbReference type="InterPro" id="IPR001155">
    <property type="entry name" value="OxRdtase_FMN_N"/>
</dbReference>
<dbReference type="SUPFAM" id="SSF51395">
    <property type="entry name" value="FMN-linked oxidoreductases"/>
    <property type="match status" value="1"/>
</dbReference>
<dbReference type="InterPro" id="IPR013785">
    <property type="entry name" value="Aldolase_TIM"/>
</dbReference>
<feature type="domain" description="NADH:flavin oxidoreductase/NADH oxidase N-terminal" evidence="1">
    <location>
        <begin position="13"/>
        <end position="341"/>
    </location>
</feature>
<comment type="caution">
    <text evidence="2">The sequence shown here is derived from an EMBL/GenBank/DDBJ whole genome shotgun (WGS) entry which is preliminary data.</text>
</comment>
<evidence type="ECO:0000313" key="3">
    <source>
        <dbReference type="Proteomes" id="UP001595530"/>
    </source>
</evidence>
<organism evidence="2 3">
    <name type="scientific">Undibacterium arcticum</name>
    <dbReference type="NCBI Taxonomy" id="1762892"/>
    <lineage>
        <taxon>Bacteria</taxon>
        <taxon>Pseudomonadati</taxon>
        <taxon>Pseudomonadota</taxon>
        <taxon>Betaproteobacteria</taxon>
        <taxon>Burkholderiales</taxon>
        <taxon>Oxalobacteraceae</taxon>
        <taxon>Undibacterium</taxon>
    </lineage>
</organism>
<accession>A0ABV7F637</accession>
<dbReference type="RefSeq" id="WP_390322979.1">
    <property type="nucleotide sequence ID" value="NZ_JBHRTP010000053.1"/>
</dbReference>
<gene>
    <name evidence="2" type="ORF">ACFOFO_16410</name>
</gene>
<dbReference type="NCBIfam" id="NF007899">
    <property type="entry name" value="PRK10605.1"/>
    <property type="match status" value="1"/>
</dbReference>
<dbReference type="CDD" id="cd02933">
    <property type="entry name" value="OYE_like_FMN"/>
    <property type="match status" value="1"/>
</dbReference>
<sequence length="373" mass="40434">MSNQATATPHRADLFEAVQFGPYTLRNRIVMAPLTRSRAQVADVPSLLAPEYYAQRASAGLIIAEATQISPQGKGYAFTPGIYHQDQVAGWKDVTAAVHQEGGRIFLQLWHVGRISHPELQPDGALPVAPSAIQPAGKAFTEAGFLPFVTPRALETAEIPGIIEQYRVAAQYALDAGFDGVEIHAANGYLIDQFLRDQTNHRTDAYGGSLENRARLLMEVTAAVSAVWGAERVGVRLSPISPANDIADSDPATLFSYVVEQLNQFGLLYLHVVEGATGGPRQVENGFDLQVLRRLFKGIYIANNGYDRDLAVKVRQDGLADLVAFGRPFISNPDLVDRLRLAAPLNELDAGTLYGGGAEGYTDYPFLSDKKAA</sequence>
<protein>
    <submittedName>
        <fullName evidence="2">Alkene reductase</fullName>
    </submittedName>
</protein>
<keyword evidence="3" id="KW-1185">Reference proteome</keyword>
<evidence type="ECO:0000313" key="2">
    <source>
        <dbReference type="EMBL" id="MFC3109526.1"/>
    </source>
</evidence>
<reference evidence="3" key="1">
    <citation type="journal article" date="2019" name="Int. J. Syst. Evol. Microbiol.">
        <title>The Global Catalogue of Microorganisms (GCM) 10K type strain sequencing project: providing services to taxonomists for standard genome sequencing and annotation.</title>
        <authorList>
            <consortium name="The Broad Institute Genomics Platform"/>
            <consortium name="The Broad Institute Genome Sequencing Center for Infectious Disease"/>
            <person name="Wu L."/>
            <person name="Ma J."/>
        </authorList>
    </citation>
    <scope>NUCLEOTIDE SEQUENCE [LARGE SCALE GENOMIC DNA]</scope>
    <source>
        <strain evidence="3">KCTC 42986</strain>
    </source>
</reference>
<dbReference type="InterPro" id="IPR045247">
    <property type="entry name" value="Oye-like"/>
</dbReference>
<dbReference type="Proteomes" id="UP001595530">
    <property type="component" value="Unassembled WGS sequence"/>
</dbReference>
<proteinExistence type="predicted"/>
<dbReference type="Pfam" id="PF00724">
    <property type="entry name" value="Oxidored_FMN"/>
    <property type="match status" value="1"/>
</dbReference>
<dbReference type="EMBL" id="JBHRTP010000053">
    <property type="protein sequence ID" value="MFC3109526.1"/>
    <property type="molecule type" value="Genomic_DNA"/>
</dbReference>
<evidence type="ECO:0000259" key="1">
    <source>
        <dbReference type="Pfam" id="PF00724"/>
    </source>
</evidence>
<name>A0ABV7F637_9BURK</name>
<dbReference type="PANTHER" id="PTHR22893:SF91">
    <property type="entry name" value="NADPH DEHYDROGENASE 2-RELATED"/>
    <property type="match status" value="1"/>
</dbReference>
<dbReference type="PANTHER" id="PTHR22893">
    <property type="entry name" value="NADH OXIDOREDUCTASE-RELATED"/>
    <property type="match status" value="1"/>
</dbReference>